<organism evidence="2 3">
    <name type="scientific">Mangrovivirga cuniculi</name>
    <dbReference type="NCBI Taxonomy" id="2715131"/>
    <lineage>
        <taxon>Bacteria</taxon>
        <taxon>Pseudomonadati</taxon>
        <taxon>Bacteroidota</taxon>
        <taxon>Cytophagia</taxon>
        <taxon>Cytophagales</taxon>
        <taxon>Mangrovivirgaceae</taxon>
        <taxon>Mangrovivirga</taxon>
    </lineage>
</organism>
<evidence type="ECO:0000313" key="3">
    <source>
        <dbReference type="Proteomes" id="UP000298616"/>
    </source>
</evidence>
<sequence>MKMFKNPVAKIGDPIQGKIITPIDAEGENNPRDKVKYYCPCQNCKDPDRLLVLSRSPKGNYFFKHRSGFEHEWKPMTLLHLYIQEYLAKENIILIKDFNTKNFKVRKQNISINPFMTTIEDNCHEDIRFDVTVITKSGLKITIEVIVTNDITQQKVDKIRKSKIPTLRIDLSQFYYENRLECQSDPEFVKSHTKGLVEDIANQDWVQTPSENEVRKHFEFVEKKDETGWGIVALIFGVIVLFGIANNFQGSTFKSRSYFN</sequence>
<dbReference type="RefSeq" id="WP_137090812.1">
    <property type="nucleotide sequence ID" value="NZ_CP028923.1"/>
</dbReference>
<keyword evidence="3" id="KW-1185">Reference proteome</keyword>
<feature type="transmembrane region" description="Helical" evidence="1">
    <location>
        <begin position="228"/>
        <end position="248"/>
    </location>
</feature>
<proteinExistence type="predicted"/>
<evidence type="ECO:0000256" key="1">
    <source>
        <dbReference type="SAM" id="Phobius"/>
    </source>
</evidence>
<accession>A0A4D7JKK3</accession>
<keyword evidence="1" id="KW-0812">Transmembrane</keyword>
<reference evidence="2 3" key="1">
    <citation type="submission" date="2018-04" db="EMBL/GenBank/DDBJ databases">
        <title>Complete genome uncultured novel isolate.</title>
        <authorList>
            <person name="Merlino G."/>
        </authorList>
    </citation>
    <scope>NUCLEOTIDE SEQUENCE [LARGE SCALE GENOMIC DNA]</scope>
    <source>
        <strain evidence="3">R1DC9</strain>
    </source>
</reference>
<evidence type="ECO:0000313" key="2">
    <source>
        <dbReference type="EMBL" id="QCK15227.1"/>
    </source>
</evidence>
<evidence type="ECO:0008006" key="4">
    <source>
        <dbReference type="Google" id="ProtNLM"/>
    </source>
</evidence>
<dbReference type="AlphaFoldDB" id="A0A4D7JKK3"/>
<dbReference type="KEGG" id="fpf:DCC35_10955"/>
<keyword evidence="1" id="KW-1133">Transmembrane helix</keyword>
<gene>
    <name evidence="2" type="ORF">DCC35_10955</name>
</gene>
<dbReference type="EMBL" id="CP028923">
    <property type="protein sequence ID" value="QCK15227.1"/>
    <property type="molecule type" value="Genomic_DNA"/>
</dbReference>
<dbReference type="Proteomes" id="UP000298616">
    <property type="component" value="Chromosome"/>
</dbReference>
<protein>
    <recommendedName>
        <fullName evidence="4">Competence protein CoiA-like family protein</fullName>
    </recommendedName>
</protein>
<name>A0A4D7JKK3_9BACT</name>
<keyword evidence="1" id="KW-0472">Membrane</keyword>